<organism evidence="1 2">
    <name type="scientific">Bacillus thermozeamaize</name>
    <dbReference type="NCBI Taxonomy" id="230954"/>
    <lineage>
        <taxon>Bacteria</taxon>
        <taxon>Bacillati</taxon>
        <taxon>Bacillota</taxon>
        <taxon>Bacilli</taxon>
        <taxon>Bacillales</taxon>
        <taxon>Bacillaceae</taxon>
        <taxon>Bacillus</taxon>
    </lineage>
</organism>
<comment type="caution">
    <text evidence="1">The sequence shown here is derived from an EMBL/GenBank/DDBJ whole genome shotgun (WGS) entry which is preliminary data.</text>
</comment>
<dbReference type="EMBL" id="LZRT01000086">
    <property type="protein sequence ID" value="OUM86762.1"/>
    <property type="molecule type" value="Genomic_DNA"/>
</dbReference>
<evidence type="ECO:0000313" key="1">
    <source>
        <dbReference type="EMBL" id="OUM86762.1"/>
    </source>
</evidence>
<dbReference type="SUPFAM" id="SSF100950">
    <property type="entry name" value="NagB/RpiA/CoA transferase-like"/>
    <property type="match status" value="1"/>
</dbReference>
<proteinExistence type="predicted"/>
<gene>
    <name evidence="1" type="ORF">BAA01_03995</name>
</gene>
<evidence type="ECO:0000313" key="2">
    <source>
        <dbReference type="Proteomes" id="UP000196475"/>
    </source>
</evidence>
<dbReference type="Gene3D" id="3.40.1080.10">
    <property type="entry name" value="Glutaconate Coenzyme A-transferase"/>
    <property type="match status" value="1"/>
</dbReference>
<dbReference type="Proteomes" id="UP000196475">
    <property type="component" value="Unassembled WGS sequence"/>
</dbReference>
<dbReference type="InterPro" id="IPR037171">
    <property type="entry name" value="NagB/RpiA_transferase-like"/>
</dbReference>
<dbReference type="AlphaFoldDB" id="A0A1Y3PHC6"/>
<name>A0A1Y3PHC6_9BACI</name>
<accession>A0A1Y3PHC6</accession>
<reference evidence="2" key="1">
    <citation type="submission" date="2016-06" db="EMBL/GenBank/DDBJ databases">
        <authorList>
            <person name="Nascimento L."/>
            <person name="Pereira R.V."/>
            <person name="Martins L.F."/>
            <person name="Quaggio R.B."/>
            <person name="Silva A.M."/>
            <person name="Setubal J.C."/>
        </authorList>
    </citation>
    <scope>NUCLEOTIDE SEQUENCE [LARGE SCALE GENOMIC DNA]</scope>
</reference>
<protein>
    <submittedName>
        <fullName evidence="1">Uncharacterized protein</fullName>
    </submittedName>
</protein>
<sequence>MARELRDGRIFAQGIATPMVAAAYILAQMTHTPNSLLSFTTGNSFGLHAAPLGLAWYEEWTLGQALLRWTFPQVVSELLPTLPITEFFRPAQVDRYGRTNNVTIGPCGQPQIRLPGCGGIADTTTYFDDFYLYVPRHSVKVLVEEIDFVSGTGHGGSTPGPRKLFTDLGVFASLLARWSWSGCIRA</sequence>